<dbReference type="CDD" id="cd02803">
    <property type="entry name" value="OYE_like_FMN_family"/>
    <property type="match status" value="1"/>
</dbReference>
<dbReference type="InterPro" id="IPR051793">
    <property type="entry name" value="NADH:flavin_oxidoreductase"/>
</dbReference>
<dbReference type="STRING" id="1297617.IB211_03191c"/>
<comment type="similarity">
    <text evidence="3">In the N-terminal section; belongs to the NADH:flavin oxidoreductase/NADH oxidase family.</text>
</comment>
<dbReference type="SUPFAM" id="SSF51905">
    <property type="entry name" value="FAD/NAD(P)-binding domain"/>
    <property type="match status" value="1"/>
</dbReference>
<dbReference type="RefSeq" id="WP_058118591.1">
    <property type="nucleotide sequence ID" value="NZ_CALICV010000011.1"/>
</dbReference>
<proteinExistence type="inferred from homology"/>
<evidence type="ECO:0000256" key="3">
    <source>
        <dbReference type="ARBA" id="ARBA00011048"/>
    </source>
</evidence>
<protein>
    <submittedName>
        <fullName evidence="12">2,4-dienoyl-CoA reductase</fullName>
        <ecNumber evidence="12">1.3.1.34</ecNumber>
    </submittedName>
</protein>
<evidence type="ECO:0000256" key="2">
    <source>
        <dbReference type="ARBA" id="ARBA00001966"/>
    </source>
</evidence>
<keyword evidence="7 12" id="KW-0560">Oxidoreductase</keyword>
<dbReference type="KEGG" id="ibu:IB211_03191c"/>
<evidence type="ECO:0000256" key="5">
    <source>
        <dbReference type="ARBA" id="ARBA00022643"/>
    </source>
</evidence>
<dbReference type="PANTHER" id="PTHR42917">
    <property type="entry name" value="2,4-DIENOYL-COA REDUCTASE"/>
    <property type="match status" value="1"/>
</dbReference>
<dbReference type="SUPFAM" id="SSF51395">
    <property type="entry name" value="FMN-linked oxidoreductases"/>
    <property type="match status" value="1"/>
</dbReference>
<dbReference type="Proteomes" id="UP000064844">
    <property type="component" value="Chromosome"/>
</dbReference>
<dbReference type="Pfam" id="PF00724">
    <property type="entry name" value="Oxidored_FMN"/>
    <property type="match status" value="1"/>
</dbReference>
<comment type="cofactor">
    <cofactor evidence="2">
        <name>[4Fe-4S] cluster</name>
        <dbReference type="ChEBI" id="CHEBI:49883"/>
    </cofactor>
</comment>
<evidence type="ECO:0000259" key="10">
    <source>
        <dbReference type="Pfam" id="PF00724"/>
    </source>
</evidence>
<keyword evidence="5" id="KW-0288">FMN</keyword>
<dbReference type="Gene3D" id="3.20.20.70">
    <property type="entry name" value="Aldolase class I"/>
    <property type="match status" value="1"/>
</dbReference>
<dbReference type="InterPro" id="IPR023753">
    <property type="entry name" value="FAD/NAD-binding_dom"/>
</dbReference>
<evidence type="ECO:0000256" key="7">
    <source>
        <dbReference type="ARBA" id="ARBA00023002"/>
    </source>
</evidence>
<dbReference type="InterPro" id="IPR013785">
    <property type="entry name" value="Aldolase_TIM"/>
</dbReference>
<evidence type="ECO:0000256" key="1">
    <source>
        <dbReference type="ARBA" id="ARBA00001917"/>
    </source>
</evidence>
<evidence type="ECO:0000256" key="9">
    <source>
        <dbReference type="ARBA" id="ARBA00023014"/>
    </source>
</evidence>
<feature type="domain" description="NADH:flavin oxidoreductase/NADH oxidase N-terminal" evidence="10">
    <location>
        <begin position="16"/>
        <end position="349"/>
    </location>
</feature>
<reference evidence="13" key="2">
    <citation type="submission" date="2015-04" db="EMBL/GenBank/DDBJ databases">
        <title>A butyrogenic pathway from the amino acid lysine in a human gut commensal.</title>
        <authorList>
            <person name="de Vos W.M."/>
            <person name="Bui N.T.P."/>
            <person name="Plugge C.M."/>
            <person name="Ritari J."/>
        </authorList>
    </citation>
    <scope>NUCLEOTIDE SEQUENCE [LARGE SCALE GENOMIC DNA]</scope>
    <source>
        <strain evidence="13">AF211</strain>
    </source>
</reference>
<keyword evidence="8" id="KW-0408">Iron</keyword>
<sequence length="657" mass="70526">MEGEIDNMNPCAFPLLFSPLQVGSMTVKNRIFMSAMSTALCDGQNQVTEEALAYYSARARGGVGLITTENVMIDENSHYNIPNNMGLYRDDQIPGIRRLADEVHKYGAKLALQLLHGGPAATARLNGGRQPVAASAIPLRNVGEMPRAMTVEEIHAFTHKMGQAARRAREAGVDAVEIHAAHRHGVLGTFLSPLSNKRVDDYGGSVDGRLRFLLEVIAEVRRTAGEDYPIIVRMSMTEFEPGGQSMLDAIYIARRLEKAGVSLLNLSNGTLETYWKTVTPNGTPRGVNTELSKQIKDAVSIPVGVIGRNCEPWAAEQVLELGRTDAVYMARALLCDPEFPNKAREGRVEEIRPCIGCTDCITHVHGAQIRCTMNPYAGRETVVVTPVPAPKKILVIGGGAAGLQAAATAARRGCRVRLVEESTGLGGQMVLAGIPIAKHDITQGTQYLIRQARRAGVELCCGVRADEALIRAEAPDAVIVATGGKPVIPGFLREAKQLVSAWDVLAGKVTTGQNIVVIGGGAVGCETAEFLVHPQNDRKPNGKHVTVIEMMDNLMKEDRSYARSLLVRRMQEKGCEILVDTKVESVKGDAVTYSHQGQSVTLTGVDTVVCALGVRPSNELTELVAELGIPVYTAGDALKTGRIYEAITSGEALGAGI</sequence>
<comment type="cofactor">
    <cofactor evidence="1">
        <name>FMN</name>
        <dbReference type="ChEBI" id="CHEBI:58210"/>
    </cofactor>
</comment>
<evidence type="ECO:0000256" key="8">
    <source>
        <dbReference type="ARBA" id="ARBA00023004"/>
    </source>
</evidence>
<dbReference type="AlphaFoldDB" id="A0A0S2W8D5"/>
<keyword evidence="6" id="KW-0479">Metal-binding</keyword>
<dbReference type="Gene3D" id="3.40.50.720">
    <property type="entry name" value="NAD(P)-binding Rossmann-like Domain"/>
    <property type="match status" value="1"/>
</dbReference>
<dbReference type="Gene3D" id="3.50.50.60">
    <property type="entry name" value="FAD/NAD(P)-binding domain"/>
    <property type="match status" value="1"/>
</dbReference>
<evidence type="ECO:0000313" key="12">
    <source>
        <dbReference type="EMBL" id="ALP95582.1"/>
    </source>
</evidence>
<gene>
    <name evidence="12" type="ORF">IB211_03191c</name>
</gene>
<evidence type="ECO:0000259" key="11">
    <source>
        <dbReference type="Pfam" id="PF07992"/>
    </source>
</evidence>
<name>A0A0S2W8D5_9FIRM</name>
<feature type="domain" description="FAD/NAD(P)-binding" evidence="11">
    <location>
        <begin position="392"/>
        <end position="631"/>
    </location>
</feature>
<dbReference type="GO" id="GO:0051536">
    <property type="term" value="F:iron-sulfur cluster binding"/>
    <property type="evidence" value="ECO:0007669"/>
    <property type="project" value="UniProtKB-KW"/>
</dbReference>
<dbReference type="PATRIC" id="fig|1297617.4.peg.3279"/>
<dbReference type="PANTHER" id="PTHR42917:SF2">
    <property type="entry name" value="2,4-DIENOYL-COA REDUCTASE [(2E)-ENOYL-COA-PRODUCING]"/>
    <property type="match status" value="1"/>
</dbReference>
<dbReference type="EC" id="1.3.1.34" evidence="12"/>
<dbReference type="GO" id="GO:0046872">
    <property type="term" value="F:metal ion binding"/>
    <property type="evidence" value="ECO:0007669"/>
    <property type="project" value="UniProtKB-KW"/>
</dbReference>
<keyword evidence="4" id="KW-0285">Flavoprotein</keyword>
<dbReference type="GO" id="GO:0008670">
    <property type="term" value="F:2,4-dienoyl-CoA reductase (NADPH) activity"/>
    <property type="evidence" value="ECO:0007669"/>
    <property type="project" value="UniProtKB-EC"/>
</dbReference>
<reference evidence="12 13" key="1">
    <citation type="journal article" date="2015" name="Nat. Commun.">
        <title>Production of butyrate from lysine and the Amadori product fructoselysine by a human gut commensal.</title>
        <authorList>
            <person name="Bui T.P."/>
            <person name="Ritari J."/>
            <person name="Boeren S."/>
            <person name="de Waard P."/>
            <person name="Plugge C.M."/>
            <person name="de Vos W.M."/>
        </authorList>
    </citation>
    <scope>NUCLEOTIDE SEQUENCE [LARGE SCALE GENOMIC DNA]</scope>
    <source>
        <strain evidence="12 13">AF211</strain>
    </source>
</reference>
<evidence type="ECO:0000256" key="4">
    <source>
        <dbReference type="ARBA" id="ARBA00022630"/>
    </source>
</evidence>
<keyword evidence="13" id="KW-1185">Reference proteome</keyword>
<dbReference type="Pfam" id="PF07992">
    <property type="entry name" value="Pyr_redox_2"/>
    <property type="match status" value="1"/>
</dbReference>
<dbReference type="eggNOG" id="COG0446">
    <property type="taxonomic scope" value="Bacteria"/>
</dbReference>
<accession>A0A0S2W8D5</accession>
<keyword evidence="9" id="KW-0411">Iron-sulfur</keyword>
<evidence type="ECO:0000256" key="6">
    <source>
        <dbReference type="ARBA" id="ARBA00022723"/>
    </source>
</evidence>
<organism evidence="12 13">
    <name type="scientific">Intestinimonas butyriciproducens</name>
    <dbReference type="NCBI Taxonomy" id="1297617"/>
    <lineage>
        <taxon>Bacteria</taxon>
        <taxon>Bacillati</taxon>
        <taxon>Bacillota</taxon>
        <taxon>Clostridia</taxon>
        <taxon>Eubacteriales</taxon>
        <taxon>Intestinimonas</taxon>
    </lineage>
</organism>
<dbReference type="EMBL" id="CP011307">
    <property type="protein sequence ID" value="ALP95582.1"/>
    <property type="molecule type" value="Genomic_DNA"/>
</dbReference>
<evidence type="ECO:0000313" key="13">
    <source>
        <dbReference type="Proteomes" id="UP000064844"/>
    </source>
</evidence>
<dbReference type="GO" id="GO:0010181">
    <property type="term" value="F:FMN binding"/>
    <property type="evidence" value="ECO:0007669"/>
    <property type="project" value="InterPro"/>
</dbReference>
<dbReference type="PRINTS" id="PR00368">
    <property type="entry name" value="FADPNR"/>
</dbReference>
<dbReference type="InterPro" id="IPR036188">
    <property type="entry name" value="FAD/NAD-bd_sf"/>
</dbReference>
<dbReference type="InterPro" id="IPR001155">
    <property type="entry name" value="OxRdtase_FMN_N"/>
</dbReference>
<dbReference type="PRINTS" id="PR00469">
    <property type="entry name" value="PNDRDTASEII"/>
</dbReference>
<dbReference type="eggNOG" id="COG1902">
    <property type="taxonomic scope" value="Bacteria"/>
</dbReference>